<evidence type="ECO:0000256" key="1">
    <source>
        <dbReference type="SAM" id="MobiDB-lite"/>
    </source>
</evidence>
<gene>
    <name evidence="3" type="ORF">O9K51_04018</name>
</gene>
<organism evidence="3 4">
    <name type="scientific">Purpureocillium lavendulum</name>
    <dbReference type="NCBI Taxonomy" id="1247861"/>
    <lineage>
        <taxon>Eukaryota</taxon>
        <taxon>Fungi</taxon>
        <taxon>Dikarya</taxon>
        <taxon>Ascomycota</taxon>
        <taxon>Pezizomycotina</taxon>
        <taxon>Sordariomycetes</taxon>
        <taxon>Hypocreomycetidae</taxon>
        <taxon>Hypocreales</taxon>
        <taxon>Ophiocordycipitaceae</taxon>
        <taxon>Purpureocillium</taxon>
    </lineage>
</organism>
<accession>A0AB34FTL3</accession>
<evidence type="ECO:0000313" key="4">
    <source>
        <dbReference type="Proteomes" id="UP001163105"/>
    </source>
</evidence>
<dbReference type="AlphaFoldDB" id="A0AB34FTL3"/>
<evidence type="ECO:0000313" key="3">
    <source>
        <dbReference type="EMBL" id="KAJ6442843.1"/>
    </source>
</evidence>
<proteinExistence type="predicted"/>
<feature type="region of interest" description="Disordered" evidence="1">
    <location>
        <begin position="195"/>
        <end position="240"/>
    </location>
</feature>
<keyword evidence="2" id="KW-0732">Signal</keyword>
<comment type="caution">
    <text evidence="3">The sequence shown here is derived from an EMBL/GenBank/DDBJ whole genome shotgun (WGS) entry which is preliminary data.</text>
</comment>
<dbReference type="EMBL" id="JAQHRD010000003">
    <property type="protein sequence ID" value="KAJ6442843.1"/>
    <property type="molecule type" value="Genomic_DNA"/>
</dbReference>
<feature type="signal peptide" evidence="2">
    <location>
        <begin position="1"/>
        <end position="18"/>
    </location>
</feature>
<keyword evidence="4" id="KW-1185">Reference proteome</keyword>
<feature type="chain" id="PRO_5044212227" evidence="2">
    <location>
        <begin position="19"/>
        <end position="240"/>
    </location>
</feature>
<sequence length="240" mass="25861">MKVSITALALALVASAVAAPADTKTTTSDADIQKLREDMSVLCDVAGKSSKECKELAHGCNKELVESSQGAKDRLKSIAACVANRLGNDVRANFEAELPTLCQDAEKSEKECEELTKSCTGKDLVSHIVCVRKKFDNLANGKKPLEDKHQIAMDIELGKGCKSSLKVLEDIGYDRSADDYENRANLDAAVERCASETARKHNIKPDKENSTENGEKSSSSQESSAFQHGSSTQGVDVLTH</sequence>
<reference evidence="3" key="1">
    <citation type="submission" date="2023-01" db="EMBL/GenBank/DDBJ databases">
        <title>The growth and conidiation of Purpureocillium lavendulum are regulated by nitrogen source and histone H3K14 acetylation.</title>
        <authorList>
            <person name="Tang P."/>
            <person name="Han J."/>
            <person name="Zhang C."/>
            <person name="Tang P."/>
            <person name="Qi F."/>
            <person name="Zhang K."/>
            <person name="Liang L."/>
        </authorList>
    </citation>
    <scope>NUCLEOTIDE SEQUENCE</scope>
    <source>
        <strain evidence="3">YMF1.00683</strain>
    </source>
</reference>
<name>A0AB34FTL3_9HYPO</name>
<evidence type="ECO:0000256" key="2">
    <source>
        <dbReference type="SAM" id="SignalP"/>
    </source>
</evidence>
<feature type="compositionally biased region" description="Low complexity" evidence="1">
    <location>
        <begin position="217"/>
        <end position="231"/>
    </location>
</feature>
<feature type="compositionally biased region" description="Basic and acidic residues" evidence="1">
    <location>
        <begin position="195"/>
        <end position="215"/>
    </location>
</feature>
<protein>
    <submittedName>
        <fullName evidence="3">Uncharacterized protein</fullName>
    </submittedName>
</protein>
<dbReference type="Proteomes" id="UP001163105">
    <property type="component" value="Unassembled WGS sequence"/>
</dbReference>